<evidence type="ECO:0000256" key="4">
    <source>
        <dbReference type="ARBA" id="ARBA00022837"/>
    </source>
</evidence>
<evidence type="ECO:0000256" key="1">
    <source>
        <dbReference type="ARBA" id="ARBA00004167"/>
    </source>
</evidence>
<dbReference type="GO" id="GO:0007156">
    <property type="term" value="P:homophilic cell adhesion via plasma membrane adhesion molecules"/>
    <property type="evidence" value="ECO:0007669"/>
    <property type="project" value="InterPro"/>
</dbReference>
<name>A0A9D3Y966_DREPO</name>
<dbReference type="InterPro" id="IPR050174">
    <property type="entry name" value="Protocadherin/Cadherin-CA"/>
</dbReference>
<feature type="transmembrane region" description="Helical" evidence="10">
    <location>
        <begin position="864"/>
        <end position="885"/>
    </location>
</feature>
<dbReference type="GO" id="GO:0005886">
    <property type="term" value="C:plasma membrane"/>
    <property type="evidence" value="ECO:0007669"/>
    <property type="project" value="InterPro"/>
</dbReference>
<evidence type="ECO:0000256" key="6">
    <source>
        <dbReference type="ARBA" id="ARBA00023136"/>
    </source>
</evidence>
<keyword evidence="2 10" id="KW-0812">Transmembrane</keyword>
<gene>
    <name evidence="12" type="ORF">DPMN_081626</name>
</gene>
<feature type="region of interest" description="Disordered" evidence="9">
    <location>
        <begin position="1016"/>
        <end position="1076"/>
    </location>
</feature>
<evidence type="ECO:0000256" key="10">
    <source>
        <dbReference type="SAM" id="Phobius"/>
    </source>
</evidence>
<feature type="domain" description="Cadherin" evidence="11">
    <location>
        <begin position="675"/>
        <end position="765"/>
    </location>
</feature>
<reference evidence="12" key="2">
    <citation type="submission" date="2020-11" db="EMBL/GenBank/DDBJ databases">
        <authorList>
            <person name="McCartney M.A."/>
            <person name="Auch B."/>
            <person name="Kono T."/>
            <person name="Mallez S."/>
            <person name="Becker A."/>
            <person name="Gohl D.M."/>
            <person name="Silverstein K.A.T."/>
            <person name="Koren S."/>
            <person name="Bechman K.B."/>
            <person name="Herman A."/>
            <person name="Abrahante J.E."/>
            <person name="Garbe J."/>
        </authorList>
    </citation>
    <scope>NUCLEOTIDE SEQUENCE</scope>
    <source>
        <strain evidence="12">Duluth1</strain>
        <tissue evidence="12">Whole animal</tissue>
    </source>
</reference>
<evidence type="ECO:0000259" key="11">
    <source>
        <dbReference type="PROSITE" id="PS50268"/>
    </source>
</evidence>
<organism evidence="12 13">
    <name type="scientific">Dreissena polymorpha</name>
    <name type="common">Zebra mussel</name>
    <name type="synonym">Mytilus polymorpha</name>
    <dbReference type="NCBI Taxonomy" id="45954"/>
    <lineage>
        <taxon>Eukaryota</taxon>
        <taxon>Metazoa</taxon>
        <taxon>Spiralia</taxon>
        <taxon>Lophotrochozoa</taxon>
        <taxon>Mollusca</taxon>
        <taxon>Bivalvia</taxon>
        <taxon>Autobranchia</taxon>
        <taxon>Heteroconchia</taxon>
        <taxon>Euheterodonta</taxon>
        <taxon>Imparidentia</taxon>
        <taxon>Neoheterodontei</taxon>
        <taxon>Myida</taxon>
        <taxon>Dreissenoidea</taxon>
        <taxon>Dreissenidae</taxon>
        <taxon>Dreissena</taxon>
    </lineage>
</organism>
<dbReference type="EMBL" id="JAIWYP010000016">
    <property type="protein sequence ID" value="KAH3694187.1"/>
    <property type="molecule type" value="Genomic_DNA"/>
</dbReference>
<dbReference type="GO" id="GO:0005509">
    <property type="term" value="F:calcium ion binding"/>
    <property type="evidence" value="ECO:0007669"/>
    <property type="project" value="UniProtKB-UniRule"/>
</dbReference>
<dbReference type="PRINTS" id="PR00205">
    <property type="entry name" value="CADHERIN"/>
</dbReference>
<dbReference type="InterPro" id="IPR015919">
    <property type="entry name" value="Cadherin-like_sf"/>
</dbReference>
<evidence type="ECO:0000256" key="5">
    <source>
        <dbReference type="ARBA" id="ARBA00022989"/>
    </source>
</evidence>
<dbReference type="SUPFAM" id="SSF49313">
    <property type="entry name" value="Cadherin-like"/>
    <property type="match status" value="6"/>
</dbReference>
<comment type="subcellular location">
    <subcellularLocation>
        <location evidence="1">Membrane</location>
        <topology evidence="1">Single-pass membrane protein</topology>
    </subcellularLocation>
</comment>
<sequence>MEFKHQKQKTMLRGLVFPVALIMIFCSHVTSLLCDQGCVMDPCSSTDEILINVSDNTTAGSAIATFTPSWVNVTFEKPCLLFNTTDVANESKIVLNIDLKKPCFVSPQQCTMQCQNLQRRSNMVERSVKLLVYAINTDAPKFRNSTYTISVPENTTINSTIVDFGKEPLVPIDEDCTNQSFLFRRGQGGGNQLSIIPSGIVRNSQPLDYEQTRTHRLSVVATSGNDPETATTELIVEVIDVDDNTPTFDNTEYIINVTEESTTGWMTSFPPIHCYDQDLGVNATVVYAFKDSRNISAHLEMDSRTGRIRIHTAIDRETDPALRLDLLCYQEDDVKKTAAAVLIVTVLDVNDCAAEFQPTLYNVSLPEHSLGYVTRVRATDCDLGPNAEICYKIVSNTTGFSVGDTGVLSVDVRSAMDRETNGFIVILIAGEYRVGNRSSNTATVVITLLDINDRTPQFEESGYLFEATYTSPNAFIGTLSATDGDQNGTGNANISYFIDESLSLGNVPFTVDERTGNITVRGTVEYKGSYRFIAKACDNPADQTDRRCSLVPVSVIFDWNATFSYLKVNMKVPENVPIGTLIDAIPLKGNSYACLTTGFAVDNRSHMLMSTMPLDREQQETHQVDVLVLLDSQVLANVTVNLTVLDVNDNVPVFEEAQYFINLPFGGGSDFHLPTLNATDADKGVNSNITYSLRNGDTDMFTIDQMRGKLKTGPGWTNATISIFSLYRFEVFATDMGQPALSSSVPVVFSFLRTHEDGTVEIPVPIDKETFRRQSAKLQSSMARLLQVENVQMTHLEERKDRTGILMSIIQVGAFNSTNAAVRLGDLQRSITDNWAQIQDLFHTYMSLSSINTDADGSLSPAEMGLIAVAGVIFVGGLVAIVIICRQWNNHIKEHRLYDTLRRSSTMYSTQELSLDFYHDIPSGYSTHRRTQSDQSEHNYEFQSSFGLGIINSGYAVNDEDAPKTPIWSTISTPRIPRWTTTDSLKDAMESLDALTSRLNAEDTISGVTSISLERRSLKSAKSEPNSPRGGEMNSNQALKKAHSFSPASGNELNKKSPDGIYVNGSVVNEKDSPYENDVTAPDYAHRWGYVGYNDNIGDLPDENTITIGDYVNTKDTDHIIEECTAF</sequence>
<keyword evidence="13" id="KW-1185">Reference proteome</keyword>
<keyword evidence="7" id="KW-0325">Glycoprotein</keyword>
<dbReference type="PROSITE" id="PS00232">
    <property type="entry name" value="CADHERIN_1"/>
    <property type="match status" value="1"/>
</dbReference>
<feature type="domain" description="Cadherin" evidence="11">
    <location>
        <begin position="357"/>
        <end position="458"/>
    </location>
</feature>
<feature type="domain" description="Cadherin" evidence="11">
    <location>
        <begin position="143"/>
        <end position="248"/>
    </location>
</feature>
<keyword evidence="4 8" id="KW-0106">Calcium</keyword>
<evidence type="ECO:0000313" key="12">
    <source>
        <dbReference type="EMBL" id="KAH3694187.1"/>
    </source>
</evidence>
<proteinExistence type="predicted"/>
<keyword evidence="3" id="KW-0677">Repeat</keyword>
<evidence type="ECO:0000256" key="9">
    <source>
        <dbReference type="SAM" id="MobiDB-lite"/>
    </source>
</evidence>
<feature type="domain" description="Cadherin" evidence="11">
    <location>
        <begin position="249"/>
        <end position="360"/>
    </location>
</feature>
<evidence type="ECO:0000313" key="13">
    <source>
        <dbReference type="Proteomes" id="UP000828390"/>
    </source>
</evidence>
<keyword evidence="5 10" id="KW-1133">Transmembrane helix</keyword>
<dbReference type="Gene3D" id="2.60.40.60">
    <property type="entry name" value="Cadherins"/>
    <property type="match status" value="6"/>
</dbReference>
<dbReference type="PROSITE" id="PS50268">
    <property type="entry name" value="CADHERIN_2"/>
    <property type="match status" value="6"/>
</dbReference>
<reference evidence="12" key="1">
    <citation type="journal article" date="2019" name="bioRxiv">
        <title>The Genome of the Zebra Mussel, Dreissena polymorpha: A Resource for Invasive Species Research.</title>
        <authorList>
            <person name="McCartney M.A."/>
            <person name="Auch B."/>
            <person name="Kono T."/>
            <person name="Mallez S."/>
            <person name="Zhang Y."/>
            <person name="Obille A."/>
            <person name="Becker A."/>
            <person name="Abrahante J.E."/>
            <person name="Garbe J."/>
            <person name="Badalamenti J.P."/>
            <person name="Herman A."/>
            <person name="Mangelson H."/>
            <person name="Liachko I."/>
            <person name="Sullivan S."/>
            <person name="Sone E.D."/>
            <person name="Koren S."/>
            <person name="Silverstein K.A.T."/>
            <person name="Beckman K.B."/>
            <person name="Gohl D.M."/>
        </authorList>
    </citation>
    <scope>NUCLEOTIDE SEQUENCE</scope>
    <source>
        <strain evidence="12">Duluth1</strain>
        <tissue evidence="12">Whole animal</tissue>
    </source>
</reference>
<dbReference type="PANTHER" id="PTHR24028">
    <property type="entry name" value="CADHERIN-87A"/>
    <property type="match status" value="1"/>
</dbReference>
<dbReference type="InterPro" id="IPR002126">
    <property type="entry name" value="Cadherin-like_dom"/>
</dbReference>
<dbReference type="AlphaFoldDB" id="A0A9D3Y966"/>
<evidence type="ECO:0000256" key="7">
    <source>
        <dbReference type="ARBA" id="ARBA00023180"/>
    </source>
</evidence>
<protein>
    <recommendedName>
        <fullName evidence="11">Cadherin domain-containing protein</fullName>
    </recommendedName>
</protein>
<dbReference type="OrthoDB" id="6162519at2759"/>
<evidence type="ECO:0000256" key="8">
    <source>
        <dbReference type="PROSITE-ProRule" id="PRU00043"/>
    </source>
</evidence>
<feature type="domain" description="Cadherin" evidence="11">
    <location>
        <begin position="599"/>
        <end position="654"/>
    </location>
</feature>
<dbReference type="CDD" id="cd11304">
    <property type="entry name" value="Cadherin_repeat"/>
    <property type="match status" value="6"/>
</dbReference>
<dbReference type="InterPro" id="IPR020894">
    <property type="entry name" value="Cadherin_CS"/>
</dbReference>
<dbReference type="Pfam" id="PF00028">
    <property type="entry name" value="Cadherin"/>
    <property type="match status" value="4"/>
</dbReference>
<evidence type="ECO:0000256" key="2">
    <source>
        <dbReference type="ARBA" id="ARBA00022692"/>
    </source>
</evidence>
<dbReference type="Proteomes" id="UP000828390">
    <property type="component" value="Unassembled WGS sequence"/>
</dbReference>
<dbReference type="SMART" id="SM00112">
    <property type="entry name" value="CA"/>
    <property type="match status" value="6"/>
</dbReference>
<feature type="domain" description="Cadherin" evidence="11">
    <location>
        <begin position="476"/>
        <end position="575"/>
    </location>
</feature>
<dbReference type="PANTHER" id="PTHR24028:SF263">
    <property type="entry name" value="CADHERIN-RELATED FAMILY MEMBER 1"/>
    <property type="match status" value="1"/>
</dbReference>
<evidence type="ECO:0000256" key="3">
    <source>
        <dbReference type="ARBA" id="ARBA00022737"/>
    </source>
</evidence>
<keyword evidence="6 10" id="KW-0472">Membrane</keyword>
<comment type="caution">
    <text evidence="12">The sequence shown here is derived from an EMBL/GenBank/DDBJ whole genome shotgun (WGS) entry which is preliminary data.</text>
</comment>
<accession>A0A9D3Y966</accession>